<proteinExistence type="predicted"/>
<feature type="transmembrane region" description="Helical" evidence="1">
    <location>
        <begin position="21"/>
        <end position="40"/>
    </location>
</feature>
<dbReference type="EMBL" id="JAQBIE010000009">
    <property type="protein sequence ID" value="MDB6177473.1"/>
    <property type="molecule type" value="Genomic_DNA"/>
</dbReference>
<keyword evidence="3" id="KW-1185">Reference proteome</keyword>
<sequence>MSHNEQDPTRSARKHRPALMAIALAVAAAIILYFVFPFAADDQDQNMTVPPDDAQPVQQ</sequence>
<dbReference type="RefSeq" id="WP_271888596.1">
    <property type="nucleotide sequence ID" value="NZ_JAQBIE010000009.1"/>
</dbReference>
<evidence type="ECO:0000313" key="3">
    <source>
        <dbReference type="Proteomes" id="UP001165641"/>
    </source>
</evidence>
<organism evidence="2 3">
    <name type="scientific">Paracoccus onchidii</name>
    <dbReference type="NCBI Taxonomy" id="3017813"/>
    <lineage>
        <taxon>Bacteria</taxon>
        <taxon>Pseudomonadati</taxon>
        <taxon>Pseudomonadota</taxon>
        <taxon>Alphaproteobacteria</taxon>
        <taxon>Rhodobacterales</taxon>
        <taxon>Paracoccaceae</taxon>
        <taxon>Paracoccus</taxon>
    </lineage>
</organism>
<protein>
    <submittedName>
        <fullName evidence="2">Uncharacterized protein</fullName>
    </submittedName>
</protein>
<evidence type="ECO:0000256" key="1">
    <source>
        <dbReference type="SAM" id="Phobius"/>
    </source>
</evidence>
<keyword evidence="1" id="KW-0472">Membrane</keyword>
<accession>A0ABT4ZES1</accession>
<keyword evidence="1" id="KW-1133">Transmembrane helix</keyword>
<gene>
    <name evidence="2" type="ORF">PAF17_08095</name>
</gene>
<comment type="caution">
    <text evidence="2">The sequence shown here is derived from an EMBL/GenBank/DDBJ whole genome shotgun (WGS) entry which is preliminary data.</text>
</comment>
<evidence type="ECO:0000313" key="2">
    <source>
        <dbReference type="EMBL" id="MDB6177473.1"/>
    </source>
</evidence>
<keyword evidence="1" id="KW-0812">Transmembrane</keyword>
<name>A0ABT4ZES1_9RHOB</name>
<dbReference type="Proteomes" id="UP001165641">
    <property type="component" value="Unassembled WGS sequence"/>
</dbReference>
<reference evidence="2" key="1">
    <citation type="submission" date="2022-12" db="EMBL/GenBank/DDBJ databases">
        <title>Paracoccus onchidii sp. nov., isolated from a marine invertebrate from the South China Sea.</title>
        <authorList>
            <person name="Xu S."/>
            <person name="Liu Z."/>
            <person name="Xu Y."/>
        </authorList>
    </citation>
    <scope>NUCLEOTIDE SEQUENCE</scope>
    <source>
        <strain evidence="2">Z330</strain>
    </source>
</reference>